<dbReference type="OrthoDB" id="2758821at2759"/>
<evidence type="ECO:0000256" key="1">
    <source>
        <dbReference type="SAM" id="MobiDB-lite"/>
    </source>
</evidence>
<feature type="compositionally biased region" description="Polar residues" evidence="1">
    <location>
        <begin position="309"/>
        <end position="318"/>
    </location>
</feature>
<dbReference type="Proteomes" id="UP000029665">
    <property type="component" value="Unassembled WGS sequence"/>
</dbReference>
<comment type="caution">
    <text evidence="2">The sequence shown here is derived from an EMBL/GenBank/DDBJ whole genome shotgun (WGS) entry which is preliminary data.</text>
</comment>
<accession>A0A060SB27</accession>
<dbReference type="AlphaFoldDB" id="A0A060SB27"/>
<gene>
    <name evidence="2" type="ORF">BN946_scf184662.g9</name>
</gene>
<keyword evidence="3" id="KW-1185">Reference proteome</keyword>
<sequence length="318" mass="34475">MQERVHKDNVINVDEEEEAVQEIVPPSKKRARADLPVLRSPTYSQTPSRGLVKAPFCCDCCASAKSADILCVLREGLPKCDRCFMQFTGCWAQKIPSAKVKSYAEWFDSQGYTRADAPDAAELHKVMAARGQTSDVLAWACEGASNSALCTPSQCRAAVPASASGSQPSIPHPKHRAEVVIVKLSKSTSPARARSIESEDEADDITMEDHSVHACFATPPLALHAPSLPSPRLCEHSPIFDAQNPLASPHLDLSSVRMTMIKATPIAHLHSLQAQAVEEDTRVVSSSSCNGNVESEEEHCKVEEDLEDSSANPTSRFT</sequence>
<proteinExistence type="predicted"/>
<reference evidence="2" key="1">
    <citation type="submission" date="2014-01" db="EMBL/GenBank/DDBJ databases">
        <title>The genome of the white-rot fungus Pycnoporus cinnabarinus: a basidiomycete model with a versatile arsenal for lignocellulosic biomass breakdown.</title>
        <authorList>
            <person name="Levasseur A."/>
            <person name="Lomascolo A."/>
            <person name="Ruiz-Duenas F.J."/>
            <person name="Uzan E."/>
            <person name="Piumi F."/>
            <person name="Kues U."/>
            <person name="Ram A.F.J."/>
            <person name="Murat C."/>
            <person name="Haon M."/>
            <person name="Benoit I."/>
            <person name="Arfi Y."/>
            <person name="Chevret D."/>
            <person name="Drula E."/>
            <person name="Kwon M.J."/>
            <person name="Gouret P."/>
            <person name="Lesage-Meessen L."/>
            <person name="Lombard V."/>
            <person name="Mariette J."/>
            <person name="Noirot C."/>
            <person name="Park J."/>
            <person name="Patyshakuliyeva A."/>
            <person name="Wieneger R.A.B."/>
            <person name="Wosten H.A.B."/>
            <person name="Martin F."/>
            <person name="Coutinho P.M."/>
            <person name="de Vries R."/>
            <person name="Martinez A.T."/>
            <person name="Klopp C."/>
            <person name="Pontarotti P."/>
            <person name="Henrissat B."/>
            <person name="Record E."/>
        </authorList>
    </citation>
    <scope>NUCLEOTIDE SEQUENCE [LARGE SCALE GENOMIC DNA]</scope>
    <source>
        <strain evidence="2">BRFM137</strain>
    </source>
</reference>
<name>A0A060SB27_PYCCI</name>
<evidence type="ECO:0000313" key="3">
    <source>
        <dbReference type="Proteomes" id="UP000029665"/>
    </source>
</evidence>
<feature type="region of interest" description="Disordered" evidence="1">
    <location>
        <begin position="286"/>
        <end position="318"/>
    </location>
</feature>
<dbReference type="EMBL" id="CCBP010000045">
    <property type="protein sequence ID" value="CDO69489.1"/>
    <property type="molecule type" value="Genomic_DNA"/>
</dbReference>
<protein>
    <submittedName>
        <fullName evidence="2">Uncharacterized protein</fullName>
    </submittedName>
</protein>
<organism evidence="2 3">
    <name type="scientific">Pycnoporus cinnabarinus</name>
    <name type="common">Cinnabar-red polypore</name>
    <name type="synonym">Trametes cinnabarina</name>
    <dbReference type="NCBI Taxonomy" id="5643"/>
    <lineage>
        <taxon>Eukaryota</taxon>
        <taxon>Fungi</taxon>
        <taxon>Dikarya</taxon>
        <taxon>Basidiomycota</taxon>
        <taxon>Agaricomycotina</taxon>
        <taxon>Agaricomycetes</taxon>
        <taxon>Polyporales</taxon>
        <taxon>Polyporaceae</taxon>
        <taxon>Trametes</taxon>
    </lineage>
</organism>
<evidence type="ECO:0000313" key="2">
    <source>
        <dbReference type="EMBL" id="CDO69489.1"/>
    </source>
</evidence>
<dbReference type="HOGENOM" id="CLU_874757_0_0_1"/>